<dbReference type="SUPFAM" id="SSF52540">
    <property type="entry name" value="P-loop containing nucleoside triphosphate hydrolases"/>
    <property type="match status" value="1"/>
</dbReference>
<keyword evidence="8" id="KW-0067">ATP-binding</keyword>
<sequence>MKELFQKIWKNELQFLDFSFRFKDKNLLDVSEIAIILSVNKENYEQYFLLKEFKTIFEKIALRVDIFSIQKAQICAINLLKAGFINKQELLKALQILQKITDNALILEFIQTIKIQDIDKKKLFLDNFDKLDLIALELCKLSFDENTKQKLEKKINKFKNLEFNIAITGVMNSGKSSLLNALFKQDFLGVSNVPETANLTLIGYGLEKEAIIYFWDKYEWENILKTSSFNKELKEFINKLSLEINIEEYIKAEALNQKIQLDQLKEFSSAKNKISALIKKIEIKSDLEFLKNNISIVDTPGLDDVVVQREILTNEYLKESDFLIHLMNASQALTQKDVEFLIHCLLNSRLSKFLIVLTKSDLLKKEELEEVIKYTKKSLREKLKNIDENLVEKIDFLCVSAKMASDFYKGIVNEESLKKSGMKEFETYLLNELYSGEKSKTALEAYKKELFLELNHILSIYEMQNKLIKENEQDLNEENDQFLLEFEEKERILKKAKEEITHTIAELKNLESGIDNLVLLLAKKLKERLIDELKYSKDKTKKIDINRILNIVDITIKDGINDILREIKFENIKKIEEIKENLALKYDFLRENFNDGFENFKDKISKNIENIFSSEKFVLLKLQIKNIVSQKANLFDLEIKLDESISGVFQSFNIKAILEQLDINGTFFVFLNEKLRNYENIQKEKLNNLKSLMSKIKDKNANILNSYKSNLEKISRLQQLRTDLLNAN</sequence>
<dbReference type="InterPro" id="IPR027417">
    <property type="entry name" value="P-loop_NTPase"/>
</dbReference>
<proteinExistence type="predicted"/>
<keyword evidence="9" id="KW-1185">Reference proteome</keyword>
<dbReference type="PANTHER" id="PTHR10465">
    <property type="entry name" value="TRANSMEMBRANE GTPASE FZO1"/>
    <property type="match status" value="1"/>
</dbReference>
<keyword evidence="6" id="KW-0175">Coiled coil</keyword>
<keyword evidence="3" id="KW-0378">Hydrolase</keyword>
<dbReference type="Proteomes" id="UP000308838">
    <property type="component" value="Unassembled WGS sequence"/>
</dbReference>
<dbReference type="OrthoDB" id="1100581at2"/>
<gene>
    <name evidence="8" type="ORF">CQA69_03620</name>
</gene>
<dbReference type="InterPro" id="IPR045063">
    <property type="entry name" value="Dynamin_N"/>
</dbReference>
<evidence type="ECO:0000313" key="9">
    <source>
        <dbReference type="Proteomes" id="UP000308838"/>
    </source>
</evidence>
<organism evidence="8 9">
    <name type="scientific">Campylobacter estrildidarum</name>
    <dbReference type="NCBI Taxonomy" id="2510189"/>
    <lineage>
        <taxon>Bacteria</taxon>
        <taxon>Pseudomonadati</taxon>
        <taxon>Campylobacterota</taxon>
        <taxon>Epsilonproteobacteria</taxon>
        <taxon>Campylobacterales</taxon>
        <taxon>Campylobacteraceae</taxon>
        <taxon>Campylobacter</taxon>
    </lineage>
</organism>
<dbReference type="PANTHER" id="PTHR10465:SF0">
    <property type="entry name" value="SARCALUMENIN"/>
    <property type="match status" value="1"/>
</dbReference>
<name>A0A4U7BMB7_9BACT</name>
<comment type="caution">
    <text evidence="8">The sequence shown here is derived from an EMBL/GenBank/DDBJ whole genome shotgun (WGS) entry which is preliminary data.</text>
</comment>
<dbReference type="GO" id="GO:0003924">
    <property type="term" value="F:GTPase activity"/>
    <property type="evidence" value="ECO:0007669"/>
    <property type="project" value="InterPro"/>
</dbReference>
<evidence type="ECO:0000256" key="4">
    <source>
        <dbReference type="ARBA" id="ARBA00023134"/>
    </source>
</evidence>
<evidence type="ECO:0000256" key="3">
    <source>
        <dbReference type="ARBA" id="ARBA00022801"/>
    </source>
</evidence>
<dbReference type="InterPro" id="IPR027094">
    <property type="entry name" value="Mitofusin_fam"/>
</dbReference>
<accession>A0A4U7BMB7</accession>
<dbReference type="Pfam" id="PF00350">
    <property type="entry name" value="Dynamin_N"/>
    <property type="match status" value="1"/>
</dbReference>
<evidence type="ECO:0000313" key="8">
    <source>
        <dbReference type="EMBL" id="TKX31345.1"/>
    </source>
</evidence>
<evidence type="ECO:0000256" key="2">
    <source>
        <dbReference type="ARBA" id="ARBA00022741"/>
    </source>
</evidence>
<reference evidence="8 9" key="1">
    <citation type="submission" date="2018-05" db="EMBL/GenBank/DDBJ databases">
        <title>Novel Campyloabacter and Helicobacter Species and Strains.</title>
        <authorList>
            <person name="Mannion A.J."/>
            <person name="Shen Z."/>
            <person name="Fox J.G."/>
        </authorList>
    </citation>
    <scope>NUCLEOTIDE SEQUENCE [LARGE SCALE GENOMIC DNA]</scope>
    <source>
        <strain evidence="9">MIT17-664</strain>
    </source>
</reference>
<protein>
    <submittedName>
        <fullName evidence="8">ATP-binding protein</fullName>
    </submittedName>
</protein>
<evidence type="ECO:0000256" key="6">
    <source>
        <dbReference type="SAM" id="Coils"/>
    </source>
</evidence>
<feature type="coiled-coil region" evidence="6">
    <location>
        <begin position="458"/>
        <end position="513"/>
    </location>
</feature>
<feature type="domain" description="Dynamin N-terminal" evidence="7">
    <location>
        <begin position="165"/>
        <end position="359"/>
    </location>
</feature>
<dbReference type="Gene3D" id="3.40.50.300">
    <property type="entry name" value="P-loop containing nucleotide triphosphate hydrolases"/>
    <property type="match status" value="1"/>
</dbReference>
<comment type="subcellular location">
    <subcellularLocation>
        <location evidence="1">Membrane</location>
    </subcellularLocation>
</comment>
<keyword evidence="2" id="KW-0547">Nucleotide-binding</keyword>
<dbReference type="AlphaFoldDB" id="A0A4U7BMB7"/>
<dbReference type="GO" id="GO:0005524">
    <property type="term" value="F:ATP binding"/>
    <property type="evidence" value="ECO:0007669"/>
    <property type="project" value="UniProtKB-KW"/>
</dbReference>
<keyword evidence="5" id="KW-0472">Membrane</keyword>
<dbReference type="CDD" id="cd09912">
    <property type="entry name" value="DLP_2"/>
    <property type="match status" value="1"/>
</dbReference>
<keyword evidence="4" id="KW-0342">GTP-binding</keyword>
<dbReference type="EMBL" id="NXLZ01000004">
    <property type="protein sequence ID" value="TKX31345.1"/>
    <property type="molecule type" value="Genomic_DNA"/>
</dbReference>
<dbReference type="RefSeq" id="WP_137620467.1">
    <property type="nucleotide sequence ID" value="NZ_NXLZ01000004.1"/>
</dbReference>
<evidence type="ECO:0000256" key="5">
    <source>
        <dbReference type="ARBA" id="ARBA00023136"/>
    </source>
</evidence>
<evidence type="ECO:0000256" key="1">
    <source>
        <dbReference type="ARBA" id="ARBA00004370"/>
    </source>
</evidence>
<dbReference type="GO" id="GO:0016020">
    <property type="term" value="C:membrane"/>
    <property type="evidence" value="ECO:0007669"/>
    <property type="project" value="UniProtKB-SubCell"/>
</dbReference>
<dbReference type="GO" id="GO:0005525">
    <property type="term" value="F:GTP binding"/>
    <property type="evidence" value="ECO:0007669"/>
    <property type="project" value="UniProtKB-KW"/>
</dbReference>
<evidence type="ECO:0000259" key="7">
    <source>
        <dbReference type="Pfam" id="PF00350"/>
    </source>
</evidence>